<feature type="transmembrane region" description="Helical" evidence="10">
    <location>
        <begin position="142"/>
        <end position="161"/>
    </location>
</feature>
<feature type="transmembrane region" description="Helical" evidence="10">
    <location>
        <begin position="208"/>
        <end position="228"/>
    </location>
</feature>
<evidence type="ECO:0000256" key="7">
    <source>
        <dbReference type="ARBA" id="ARBA00023098"/>
    </source>
</evidence>
<comment type="subcellular location">
    <subcellularLocation>
        <location evidence="1">Membrane</location>
        <topology evidence="1">Multi-pass membrane protein</topology>
    </subcellularLocation>
</comment>
<dbReference type="PANTHER" id="PTHR11157:SF103">
    <property type="entry name" value="ELONGATION OF VERY LONG CHAIN FATTY ACIDS PROTEIN"/>
    <property type="match status" value="1"/>
</dbReference>
<evidence type="ECO:0000256" key="8">
    <source>
        <dbReference type="ARBA" id="ARBA00023136"/>
    </source>
</evidence>
<organism evidence="11">
    <name type="scientific">Blattella germanica</name>
    <name type="common">German cockroach</name>
    <name type="synonym">Blatta germanica</name>
    <dbReference type="NCBI Taxonomy" id="6973"/>
    <lineage>
        <taxon>Eukaryota</taxon>
        <taxon>Metazoa</taxon>
        <taxon>Ecdysozoa</taxon>
        <taxon>Arthropoda</taxon>
        <taxon>Hexapoda</taxon>
        <taxon>Insecta</taxon>
        <taxon>Pterygota</taxon>
        <taxon>Neoptera</taxon>
        <taxon>Polyneoptera</taxon>
        <taxon>Dictyoptera</taxon>
        <taxon>Blattodea</taxon>
        <taxon>Blaberoidea</taxon>
        <taxon>Blattellidae</taxon>
        <taxon>Blattella</taxon>
    </lineage>
</organism>
<dbReference type="PROSITE" id="PS01188">
    <property type="entry name" value="ELO"/>
    <property type="match status" value="1"/>
</dbReference>
<keyword evidence="7 10" id="KW-0443">Lipid metabolism</keyword>
<name>A0A8F7CGQ8_BLAGE</name>
<sequence length="263" mass="30945">MATIFDIVKLSYGEYYNATKDPEIYTWPLMDNSLPVISILSVYLLIVLKIGPKIMDQRKPYSLRSTLVIYNFAMVIVSVILTLWPVVTKCISFLYQDGCHPTQELSKMNYKAASYTWLFMITKIIELADTVFFILRKKYNQVSFLHVYHHSSTLLYSWIHLKYLPGLQGIIMGFLNSGVHIIMYFYYMLSAMGPAYQKYLWWKKYITIIQMVQFILMMTYMTGTLVFSCDLPKIVSIYFNLISIIFLLLFINFYNRAYTKKSI</sequence>
<keyword evidence="9 10" id="KW-0275">Fatty acid biosynthesis</keyword>
<feature type="transmembrane region" description="Helical" evidence="10">
    <location>
        <begin position="115"/>
        <end position="135"/>
    </location>
</feature>
<dbReference type="InterPro" id="IPR002076">
    <property type="entry name" value="ELO_fam"/>
</dbReference>
<proteinExistence type="evidence at transcript level"/>
<evidence type="ECO:0000256" key="3">
    <source>
        <dbReference type="ARBA" id="ARBA00022679"/>
    </source>
</evidence>
<accession>A0A8F7CGQ8</accession>
<dbReference type="GO" id="GO:0019367">
    <property type="term" value="P:fatty acid elongation, saturated fatty acid"/>
    <property type="evidence" value="ECO:0007669"/>
    <property type="project" value="TreeGrafter"/>
</dbReference>
<evidence type="ECO:0000256" key="1">
    <source>
        <dbReference type="ARBA" id="ARBA00004141"/>
    </source>
</evidence>
<keyword evidence="2 10" id="KW-0444">Lipid biosynthesis</keyword>
<dbReference type="InterPro" id="IPR030457">
    <property type="entry name" value="ELO_CS"/>
</dbReference>
<evidence type="ECO:0000256" key="10">
    <source>
        <dbReference type="RuleBase" id="RU361115"/>
    </source>
</evidence>
<gene>
    <name evidence="11" type="primary">Elo10</name>
</gene>
<evidence type="ECO:0000256" key="9">
    <source>
        <dbReference type="ARBA" id="ARBA00023160"/>
    </source>
</evidence>
<keyword evidence="3 10" id="KW-0808">Transferase</keyword>
<dbReference type="GO" id="GO:0005789">
    <property type="term" value="C:endoplasmic reticulum membrane"/>
    <property type="evidence" value="ECO:0007669"/>
    <property type="project" value="TreeGrafter"/>
</dbReference>
<evidence type="ECO:0000313" key="11">
    <source>
        <dbReference type="EMBL" id="QXU64621.1"/>
    </source>
</evidence>
<feature type="transmembrane region" description="Helical" evidence="10">
    <location>
        <begin position="167"/>
        <end position="187"/>
    </location>
</feature>
<dbReference type="GO" id="GO:0042761">
    <property type="term" value="P:very long-chain fatty acid biosynthetic process"/>
    <property type="evidence" value="ECO:0007669"/>
    <property type="project" value="TreeGrafter"/>
</dbReference>
<evidence type="ECO:0000256" key="4">
    <source>
        <dbReference type="ARBA" id="ARBA00022692"/>
    </source>
</evidence>
<feature type="transmembrane region" description="Helical" evidence="10">
    <location>
        <begin position="234"/>
        <end position="254"/>
    </location>
</feature>
<comment type="catalytic activity">
    <reaction evidence="10">
        <text>a very-long-chain acyl-CoA + malonyl-CoA + H(+) = a very-long-chain 3-oxoacyl-CoA + CO2 + CoA</text>
        <dbReference type="Rhea" id="RHEA:32727"/>
        <dbReference type="ChEBI" id="CHEBI:15378"/>
        <dbReference type="ChEBI" id="CHEBI:16526"/>
        <dbReference type="ChEBI" id="CHEBI:57287"/>
        <dbReference type="ChEBI" id="CHEBI:57384"/>
        <dbReference type="ChEBI" id="CHEBI:90725"/>
        <dbReference type="ChEBI" id="CHEBI:90736"/>
        <dbReference type="EC" id="2.3.1.199"/>
    </reaction>
</comment>
<evidence type="ECO:0000256" key="5">
    <source>
        <dbReference type="ARBA" id="ARBA00022832"/>
    </source>
</evidence>
<feature type="transmembrane region" description="Helical" evidence="10">
    <location>
        <begin position="72"/>
        <end position="95"/>
    </location>
</feature>
<dbReference type="AlphaFoldDB" id="A0A8F7CGQ8"/>
<keyword evidence="4 10" id="KW-0812">Transmembrane</keyword>
<feature type="transmembrane region" description="Helical" evidence="10">
    <location>
        <begin position="33"/>
        <end position="51"/>
    </location>
</feature>
<protein>
    <recommendedName>
        <fullName evidence="10">Elongation of very long chain fatty acids protein</fullName>
        <ecNumber evidence="10">2.3.1.199</ecNumber>
    </recommendedName>
    <alternativeName>
        <fullName evidence="10">Very-long-chain 3-oxoacyl-CoA synthase</fullName>
    </alternativeName>
</protein>
<keyword evidence="6 10" id="KW-1133">Transmembrane helix</keyword>
<comment type="similarity">
    <text evidence="10">Belongs to the ELO family.</text>
</comment>
<keyword evidence="5 10" id="KW-0276">Fatty acid metabolism</keyword>
<evidence type="ECO:0000256" key="2">
    <source>
        <dbReference type="ARBA" id="ARBA00022516"/>
    </source>
</evidence>
<dbReference type="GO" id="GO:0034626">
    <property type="term" value="P:fatty acid elongation, polyunsaturated fatty acid"/>
    <property type="evidence" value="ECO:0007669"/>
    <property type="project" value="TreeGrafter"/>
</dbReference>
<dbReference type="EMBL" id="MW380224">
    <property type="protein sequence ID" value="QXU64621.1"/>
    <property type="molecule type" value="mRNA"/>
</dbReference>
<reference evidence="11" key="1">
    <citation type="submission" date="2020-12" db="EMBL/GenBank/DDBJ databases">
        <authorList>
            <person name="Pei X.-J."/>
        </authorList>
    </citation>
    <scope>NUCLEOTIDE SEQUENCE</scope>
</reference>
<dbReference type="GO" id="GO:0034625">
    <property type="term" value="P:fatty acid elongation, monounsaturated fatty acid"/>
    <property type="evidence" value="ECO:0007669"/>
    <property type="project" value="TreeGrafter"/>
</dbReference>
<dbReference type="PANTHER" id="PTHR11157">
    <property type="entry name" value="FATTY ACID ACYL TRANSFERASE-RELATED"/>
    <property type="match status" value="1"/>
</dbReference>
<dbReference type="GO" id="GO:0009922">
    <property type="term" value="F:fatty acid elongase activity"/>
    <property type="evidence" value="ECO:0007669"/>
    <property type="project" value="UniProtKB-EC"/>
</dbReference>
<dbReference type="GO" id="GO:0030148">
    <property type="term" value="P:sphingolipid biosynthetic process"/>
    <property type="evidence" value="ECO:0007669"/>
    <property type="project" value="TreeGrafter"/>
</dbReference>
<dbReference type="Pfam" id="PF01151">
    <property type="entry name" value="ELO"/>
    <property type="match status" value="1"/>
</dbReference>
<evidence type="ECO:0000256" key="6">
    <source>
        <dbReference type="ARBA" id="ARBA00022989"/>
    </source>
</evidence>
<keyword evidence="8 10" id="KW-0472">Membrane</keyword>
<dbReference type="EC" id="2.3.1.199" evidence="10"/>